<gene>
    <name evidence="2" type="ORF">COU48_02645</name>
</gene>
<dbReference type="InterPro" id="IPR000477">
    <property type="entry name" value="RT_dom"/>
</dbReference>
<dbReference type="Gene3D" id="3.30.70.270">
    <property type="match status" value="1"/>
</dbReference>
<organism evidence="2 3">
    <name type="scientific">Candidatus Nomurabacteria bacterium CG10_big_fil_rev_8_21_14_0_10_03_31_7</name>
    <dbReference type="NCBI Taxonomy" id="1974730"/>
    <lineage>
        <taxon>Bacteria</taxon>
        <taxon>Candidatus Nomuraibacteriota</taxon>
    </lineage>
</organism>
<dbReference type="EMBL" id="PFCP01000063">
    <property type="protein sequence ID" value="PIR68694.1"/>
    <property type="molecule type" value="Genomic_DNA"/>
</dbReference>
<evidence type="ECO:0000259" key="1">
    <source>
        <dbReference type="PROSITE" id="PS50878"/>
    </source>
</evidence>
<proteinExistence type="predicted"/>
<protein>
    <recommendedName>
        <fullName evidence="1">Reverse transcriptase domain-containing protein</fullName>
    </recommendedName>
</protein>
<dbReference type="PANTHER" id="PTHR34047:SF8">
    <property type="entry name" value="PROTEIN YKFC"/>
    <property type="match status" value="1"/>
</dbReference>
<dbReference type="Pfam" id="PF00078">
    <property type="entry name" value="RVT_1"/>
    <property type="match status" value="1"/>
</dbReference>
<name>A0A2J0JHS1_9BACT</name>
<dbReference type="PANTHER" id="PTHR34047">
    <property type="entry name" value="NUCLEAR INTRON MATURASE 1, MITOCHONDRIAL-RELATED"/>
    <property type="match status" value="1"/>
</dbReference>
<comment type="caution">
    <text evidence="2">The sequence shown here is derived from an EMBL/GenBank/DDBJ whole genome shotgun (WGS) entry which is preliminary data.</text>
</comment>
<feature type="domain" description="Reverse transcriptase" evidence="1">
    <location>
        <begin position="1"/>
        <end position="320"/>
    </location>
</feature>
<dbReference type="SUPFAM" id="SSF56672">
    <property type="entry name" value="DNA/RNA polymerases"/>
    <property type="match status" value="1"/>
</dbReference>
<reference evidence="3" key="1">
    <citation type="submission" date="2017-09" db="EMBL/GenBank/DDBJ databases">
        <title>Depth-based differentiation of microbial function through sediment-hosted aquifers and enrichment of novel symbionts in the deep terrestrial subsurface.</title>
        <authorList>
            <person name="Probst A.J."/>
            <person name="Ladd B."/>
            <person name="Jarett J.K."/>
            <person name="Geller-Mcgrath D.E."/>
            <person name="Sieber C.M.K."/>
            <person name="Emerson J.B."/>
            <person name="Anantharaman K."/>
            <person name="Thomas B.C."/>
            <person name="Malmstrom R."/>
            <person name="Stieglmeier M."/>
            <person name="Klingl A."/>
            <person name="Woyke T."/>
            <person name="Ryan C.M."/>
            <person name="Banfield J.F."/>
        </authorList>
    </citation>
    <scope>NUCLEOTIDE SEQUENCE [LARGE SCALE GENOMIC DNA]</scope>
</reference>
<sequence>MMLAFVIANAGGGRKSFHNFDDIISVKNLLISWQEFLRGKKKRKDVILFSMNLMDNIYFLHNDLKTKTYEHSDYYAFNISDPKPRNIHKATVRDRLLHHAIYRILYPYFDKKFIYDSYSCRVEKGTHKAIYRFESFIRKVSKNNTKTCWVLKCDIKKFFANIDHKILKEILSKTVFDKDTLWLLEQVIDSFYTNAHINHGVYVQSNTIYAMAEMKKYQYSNSTVAENEYRGLPLGNLTSQLLVNIYMNKFDQYVKHKLKVKYYIRYADNFVILSEDKEYLENILKQMKEFLENKLKLNMHPDKVFIKTIASGVDFLGWIHFPKHRVLRTATKRRMFRNIIKNQKPNTVQSYLGMLSHGNTYKLRKILKD</sequence>
<dbReference type="InterPro" id="IPR043128">
    <property type="entry name" value="Rev_trsase/Diguanyl_cyclase"/>
</dbReference>
<dbReference type="CDD" id="cd01651">
    <property type="entry name" value="RT_G2_intron"/>
    <property type="match status" value="1"/>
</dbReference>
<dbReference type="InterPro" id="IPR043502">
    <property type="entry name" value="DNA/RNA_pol_sf"/>
</dbReference>
<accession>A0A2J0JHS1</accession>
<dbReference type="PROSITE" id="PS50878">
    <property type="entry name" value="RT_POL"/>
    <property type="match status" value="1"/>
</dbReference>
<evidence type="ECO:0000313" key="2">
    <source>
        <dbReference type="EMBL" id="PIR68694.1"/>
    </source>
</evidence>
<evidence type="ECO:0000313" key="3">
    <source>
        <dbReference type="Proteomes" id="UP000228613"/>
    </source>
</evidence>
<dbReference type="InterPro" id="IPR051083">
    <property type="entry name" value="GrpII_Intron_Splice-Mob/Def"/>
</dbReference>
<dbReference type="Proteomes" id="UP000228613">
    <property type="component" value="Unassembled WGS sequence"/>
</dbReference>
<dbReference type="AlphaFoldDB" id="A0A2J0JHS1"/>